<dbReference type="GO" id="GO:0032259">
    <property type="term" value="P:methylation"/>
    <property type="evidence" value="ECO:0007669"/>
    <property type="project" value="UniProtKB-KW"/>
</dbReference>
<gene>
    <name evidence="3" type="ORF">C4K88_02955</name>
</gene>
<dbReference type="Pfam" id="PF01035">
    <property type="entry name" value="DNA_binding_1"/>
    <property type="match status" value="1"/>
</dbReference>
<proteinExistence type="predicted"/>
<dbReference type="RefSeq" id="WP_104120106.1">
    <property type="nucleotide sequence ID" value="NZ_PRKW01000001.1"/>
</dbReference>
<evidence type="ECO:0000256" key="1">
    <source>
        <dbReference type="ARBA" id="ARBA00022763"/>
    </source>
</evidence>
<protein>
    <submittedName>
        <fullName evidence="3">Cysteine methyltransferase</fullName>
    </submittedName>
</protein>
<feature type="domain" description="Methylated-DNA-[protein]-cysteine S-methyltransferase DNA binding" evidence="2">
    <location>
        <begin position="10"/>
        <end position="64"/>
    </location>
</feature>
<keyword evidence="3" id="KW-0489">Methyltransferase</keyword>
<dbReference type="GO" id="GO:0006281">
    <property type="term" value="P:DNA repair"/>
    <property type="evidence" value="ECO:0007669"/>
    <property type="project" value="InterPro"/>
</dbReference>
<evidence type="ECO:0000313" key="4">
    <source>
        <dbReference type="Proteomes" id="UP000239297"/>
    </source>
</evidence>
<dbReference type="InterPro" id="IPR036217">
    <property type="entry name" value="MethylDNA_cys_MeTrfase_DNAb"/>
</dbReference>
<dbReference type="Proteomes" id="UP000239297">
    <property type="component" value="Unassembled WGS sequence"/>
</dbReference>
<dbReference type="OrthoDB" id="9132167at2"/>
<dbReference type="PANTHER" id="PTHR42942:SF1">
    <property type="entry name" value="ALKYLTRANSFERASE-LIKE PROTEIN 1"/>
    <property type="match status" value="1"/>
</dbReference>
<keyword evidence="3" id="KW-0808">Transferase</keyword>
<comment type="caution">
    <text evidence="3">The sequence shown here is derived from an EMBL/GenBank/DDBJ whole genome shotgun (WGS) entry which is preliminary data.</text>
</comment>
<keyword evidence="4" id="KW-1185">Reference proteome</keyword>
<dbReference type="Gene3D" id="1.10.10.10">
    <property type="entry name" value="Winged helix-like DNA-binding domain superfamily/Winged helix DNA-binding domain"/>
    <property type="match status" value="1"/>
</dbReference>
<organism evidence="3 4">
    <name type="scientific">Arthrobacter pityocampae</name>
    <dbReference type="NCBI Taxonomy" id="547334"/>
    <lineage>
        <taxon>Bacteria</taxon>
        <taxon>Bacillati</taxon>
        <taxon>Actinomycetota</taxon>
        <taxon>Actinomycetes</taxon>
        <taxon>Micrococcales</taxon>
        <taxon>Micrococcaceae</taxon>
        <taxon>Arthrobacter</taxon>
    </lineage>
</organism>
<dbReference type="AlphaFoldDB" id="A0A2S5J218"/>
<dbReference type="CDD" id="cd06445">
    <property type="entry name" value="ATase"/>
    <property type="match status" value="1"/>
</dbReference>
<evidence type="ECO:0000259" key="2">
    <source>
        <dbReference type="Pfam" id="PF01035"/>
    </source>
</evidence>
<sequence>MDRRADDYCDAVLAVTELIPAGRVLTYGDIAELLDCGGPRQVGRALSRSTRDVPWWRVLRAGGLPPRGLALRARARYDAEGTPLSVPRGSTGPGDYRVDLRSARWWPTTEDQALVDAVGASLRPAGR</sequence>
<dbReference type="GO" id="GO:0008168">
    <property type="term" value="F:methyltransferase activity"/>
    <property type="evidence" value="ECO:0007669"/>
    <property type="project" value="UniProtKB-KW"/>
</dbReference>
<name>A0A2S5J218_9MICC</name>
<dbReference type="SUPFAM" id="SSF46767">
    <property type="entry name" value="Methylated DNA-protein cysteine methyltransferase, C-terminal domain"/>
    <property type="match status" value="1"/>
</dbReference>
<dbReference type="InterPro" id="IPR014048">
    <property type="entry name" value="MethylDNA_cys_MeTrfase_DNA-bd"/>
</dbReference>
<dbReference type="PANTHER" id="PTHR42942">
    <property type="entry name" value="6-O-METHYLGUANINE DNA METHYLTRANSFERASE"/>
    <property type="match status" value="1"/>
</dbReference>
<dbReference type="InterPro" id="IPR052520">
    <property type="entry name" value="ATL_DNA_repair"/>
</dbReference>
<reference evidence="3 4" key="1">
    <citation type="journal article" date="2014" name="Int. J. Syst. Evol. Microbiol.">
        <title>Arthrobacter pityocampae sp. nov., isolated from Thaumetopoea pityocampa (Lep., Thaumetopoeidae).</title>
        <authorList>
            <person name="Ince I.A."/>
            <person name="Demirbag Z."/>
            <person name="Kati H."/>
        </authorList>
    </citation>
    <scope>NUCLEOTIDE SEQUENCE [LARGE SCALE GENOMIC DNA]</scope>
    <source>
        <strain evidence="3 4">Tp2</strain>
    </source>
</reference>
<dbReference type="InterPro" id="IPR036388">
    <property type="entry name" value="WH-like_DNA-bd_sf"/>
</dbReference>
<dbReference type="EMBL" id="PRKW01000001">
    <property type="protein sequence ID" value="PPB50841.1"/>
    <property type="molecule type" value="Genomic_DNA"/>
</dbReference>
<keyword evidence="1" id="KW-0227">DNA damage</keyword>
<evidence type="ECO:0000313" key="3">
    <source>
        <dbReference type="EMBL" id="PPB50841.1"/>
    </source>
</evidence>
<accession>A0A2S5J218</accession>